<dbReference type="SMART" id="SM00710">
    <property type="entry name" value="PbH1"/>
    <property type="match status" value="5"/>
</dbReference>
<evidence type="ECO:0000256" key="2">
    <source>
        <dbReference type="ARBA" id="ARBA00022801"/>
    </source>
</evidence>
<dbReference type="InterPro" id="IPR000743">
    <property type="entry name" value="Glyco_hydro_28"/>
</dbReference>
<feature type="region of interest" description="Disordered" evidence="5">
    <location>
        <begin position="82"/>
        <end position="120"/>
    </location>
</feature>
<evidence type="ECO:0000256" key="1">
    <source>
        <dbReference type="ARBA" id="ARBA00008834"/>
    </source>
</evidence>
<keyword evidence="3 4" id="KW-0326">Glycosidase</keyword>
<evidence type="ECO:0000313" key="7">
    <source>
        <dbReference type="Proteomes" id="UP000650467"/>
    </source>
</evidence>
<evidence type="ECO:0000256" key="3">
    <source>
        <dbReference type="ARBA" id="ARBA00023295"/>
    </source>
</evidence>
<evidence type="ECO:0000313" key="6">
    <source>
        <dbReference type="EMBL" id="KAG2430506.1"/>
    </source>
</evidence>
<protein>
    <submittedName>
        <fullName evidence="6">Uncharacterized protein</fullName>
    </submittedName>
</protein>
<feature type="compositionally biased region" description="Low complexity" evidence="5">
    <location>
        <begin position="506"/>
        <end position="534"/>
    </location>
</feature>
<comment type="caution">
    <text evidence="6">The sequence shown here is derived from an EMBL/GenBank/DDBJ whole genome shotgun (WGS) entry which is preliminary data.</text>
</comment>
<accession>A0A835T2R5</accession>
<keyword evidence="2 4" id="KW-0378">Hydrolase</keyword>
<dbReference type="GO" id="GO:0004650">
    <property type="term" value="F:polygalacturonase activity"/>
    <property type="evidence" value="ECO:0007669"/>
    <property type="project" value="InterPro"/>
</dbReference>
<dbReference type="PANTHER" id="PTHR31339:SF9">
    <property type="entry name" value="PLASMIN AND FIBRONECTIN-BINDING PROTEIN A"/>
    <property type="match status" value="1"/>
</dbReference>
<dbReference type="AlphaFoldDB" id="A0A835T2R5"/>
<dbReference type="InterPro" id="IPR051801">
    <property type="entry name" value="GH28_Enzymes"/>
</dbReference>
<evidence type="ECO:0000256" key="4">
    <source>
        <dbReference type="RuleBase" id="RU361169"/>
    </source>
</evidence>
<dbReference type="InterPro" id="IPR012334">
    <property type="entry name" value="Pectin_lyas_fold"/>
</dbReference>
<dbReference type="PANTHER" id="PTHR31339">
    <property type="entry name" value="PECTIN LYASE-RELATED"/>
    <property type="match status" value="1"/>
</dbReference>
<gene>
    <name evidence="6" type="ORF">HXX76_010029</name>
</gene>
<feature type="region of interest" description="Disordered" evidence="5">
    <location>
        <begin position="461"/>
        <end position="483"/>
    </location>
</feature>
<dbReference type="InterPro" id="IPR006626">
    <property type="entry name" value="PbH1"/>
</dbReference>
<proteinExistence type="inferred from homology"/>
<feature type="region of interest" description="Disordered" evidence="5">
    <location>
        <begin position="244"/>
        <end position="291"/>
    </location>
</feature>
<evidence type="ECO:0000256" key="5">
    <source>
        <dbReference type="SAM" id="MobiDB-lite"/>
    </source>
</evidence>
<dbReference type="EMBL" id="JAEHOC010000027">
    <property type="protein sequence ID" value="KAG2430506.1"/>
    <property type="molecule type" value="Genomic_DNA"/>
</dbReference>
<keyword evidence="7" id="KW-1185">Reference proteome</keyword>
<comment type="similarity">
    <text evidence="1 4">Belongs to the glycosyl hydrolase 28 family.</text>
</comment>
<feature type="region of interest" description="Disordered" evidence="5">
    <location>
        <begin position="506"/>
        <end position="550"/>
    </location>
</feature>
<dbReference type="Pfam" id="PF00295">
    <property type="entry name" value="Glyco_hydro_28"/>
    <property type="match status" value="1"/>
</dbReference>
<dbReference type="OrthoDB" id="187139at2759"/>
<dbReference type="GO" id="GO:0005975">
    <property type="term" value="P:carbohydrate metabolic process"/>
    <property type="evidence" value="ECO:0007669"/>
    <property type="project" value="InterPro"/>
</dbReference>
<dbReference type="InterPro" id="IPR011050">
    <property type="entry name" value="Pectin_lyase_fold/virulence"/>
</dbReference>
<dbReference type="Gene3D" id="2.160.20.10">
    <property type="entry name" value="Single-stranded right-handed beta-helix, Pectin lyase-like"/>
    <property type="match status" value="1"/>
</dbReference>
<name>A0A835T2R5_CHLIN</name>
<dbReference type="Proteomes" id="UP000650467">
    <property type="component" value="Unassembled WGS sequence"/>
</dbReference>
<dbReference type="SUPFAM" id="SSF51126">
    <property type="entry name" value="Pectin lyase-like"/>
    <property type="match status" value="1"/>
</dbReference>
<sequence length="683" mass="69885">MARNLNSTAGGTVTFEPGRTYLLGSLRLSGSVHLVVPPGTLLQASAERSSYGGAQNTWYLLYFLGCRNCSVSGGGTVRGCADAFMPPQQPPPPRSPAADGQSQGGAGMGGPEHVEDTSGVDVSNWADPSCRVWRQCRPRLVGLIGCEHVSLSDVALADSAFWTLHVRRSRHVDLSGLRVSGNMRFPNNDGIDIDGSAHVTIRNCTVSTADDALCLKTTLGLGERDPDPGLRALEAAAAKAAKVAAHCSRRGHGHGSSGSSAEASSHTRSSSSSSSRSTNSSDGAACGEAVRLPPPRATEHVLVEGCVLSSRSAAVKLGSESRADMSNITFRGVRVLDSNRGLGIQLRDWGNIRHVTFEDVSVATSRVSAGRWWGGGEPIYVSALPRHVDGWGRVGQLCNVTFRRVAATATGGLVVVAGSPESVVRGVTLEDVTLRILPPLHQAPAIAAAATTAAAAAASGVPAAVQGPRRAQEATGDGAGGRGQDAVLLGTAGVQATAPAAGRRLLGAAGQGPDNTASGTAAGAGATASAAGGSTIPGEGTPGGDEDAAEATDWPLGVKLDLRPGPYDVRRWPLAAAGPVLVQYVQGLTLRNVDIQLVAPAPGRAGPALADGGGTPWSSPPPPRSWLAGWLDWWLVRPPPWCVELVGRTVHGLQAQGVRIRAVPADEASGALPAGTAAAAAHY</sequence>
<reference evidence="6" key="1">
    <citation type="journal article" date="2020" name="bioRxiv">
        <title>Comparative genomics of Chlamydomonas.</title>
        <authorList>
            <person name="Craig R.J."/>
            <person name="Hasan A.R."/>
            <person name="Ness R.W."/>
            <person name="Keightley P.D."/>
        </authorList>
    </citation>
    <scope>NUCLEOTIDE SEQUENCE</scope>
    <source>
        <strain evidence="6">SAG 7.73</strain>
    </source>
</reference>
<organism evidence="6 7">
    <name type="scientific">Chlamydomonas incerta</name>
    <dbReference type="NCBI Taxonomy" id="51695"/>
    <lineage>
        <taxon>Eukaryota</taxon>
        <taxon>Viridiplantae</taxon>
        <taxon>Chlorophyta</taxon>
        <taxon>core chlorophytes</taxon>
        <taxon>Chlorophyceae</taxon>
        <taxon>CS clade</taxon>
        <taxon>Chlamydomonadales</taxon>
        <taxon>Chlamydomonadaceae</taxon>
        <taxon>Chlamydomonas</taxon>
    </lineage>
</organism>
<feature type="compositionally biased region" description="Low complexity" evidence="5">
    <location>
        <begin position="257"/>
        <end position="281"/>
    </location>
</feature>